<reference evidence="3 4" key="1">
    <citation type="submission" date="2023-09" db="EMBL/GenBank/DDBJ databases">
        <authorList>
            <person name="Rey-Velasco X."/>
        </authorList>
    </citation>
    <scope>NUCLEOTIDE SEQUENCE [LARGE SCALE GENOMIC DNA]</scope>
    <source>
        <strain evidence="3 4">W409</strain>
    </source>
</reference>
<organism evidence="3 4">
    <name type="scientific">Brumicola blandensis</name>
    <dbReference type="NCBI Taxonomy" id="3075611"/>
    <lineage>
        <taxon>Bacteria</taxon>
        <taxon>Pseudomonadati</taxon>
        <taxon>Pseudomonadota</taxon>
        <taxon>Gammaproteobacteria</taxon>
        <taxon>Alteromonadales</taxon>
        <taxon>Alteromonadaceae</taxon>
        <taxon>Brumicola</taxon>
    </lineage>
</organism>
<name>A0AAW8R1G5_9ALTE</name>
<comment type="caution">
    <text evidence="3">The sequence shown here is derived from an EMBL/GenBank/DDBJ whole genome shotgun (WGS) entry which is preliminary data.</text>
</comment>
<evidence type="ECO:0000256" key="1">
    <source>
        <dbReference type="SAM" id="Coils"/>
    </source>
</evidence>
<feature type="coiled-coil region" evidence="1">
    <location>
        <begin position="46"/>
        <end position="119"/>
    </location>
</feature>
<feature type="transmembrane region" description="Helical" evidence="2">
    <location>
        <begin position="6"/>
        <end position="29"/>
    </location>
</feature>
<proteinExistence type="predicted"/>
<keyword evidence="4" id="KW-1185">Reference proteome</keyword>
<dbReference type="InterPro" id="IPR021244">
    <property type="entry name" value="DUF2802"/>
</dbReference>
<evidence type="ECO:0000313" key="4">
    <source>
        <dbReference type="Proteomes" id="UP001249020"/>
    </source>
</evidence>
<keyword evidence="2" id="KW-1133">Transmembrane helix</keyword>
<dbReference type="RefSeq" id="WP_311361635.1">
    <property type="nucleotide sequence ID" value="NZ_JAVRIE010000003.1"/>
</dbReference>
<protein>
    <submittedName>
        <fullName evidence="3">DUF2802 domain-containing protein</fullName>
    </submittedName>
</protein>
<keyword evidence="2" id="KW-0472">Membrane</keyword>
<accession>A0AAW8R1G5</accession>
<keyword evidence="2" id="KW-0812">Transmembrane</keyword>
<dbReference type="Pfam" id="PF10975">
    <property type="entry name" value="DUF2802"/>
    <property type="match status" value="1"/>
</dbReference>
<evidence type="ECO:0000313" key="3">
    <source>
        <dbReference type="EMBL" id="MDT0582864.1"/>
    </source>
</evidence>
<sequence length="165" mass="18174">METLEPISMTTMVSLIVAVIALSIAIIAIQASSKTNKRLNITLELLNSLHKIIETNKANIAELENKLSVELQEADHVTKNTSQSDIAKEQDIIQISQSIADLQVQIDKLSAQYQELVEQEPTAKIYTKAQSLVRSGASVAEVMEACDLPRAEVEVMMGIQEKARK</sequence>
<keyword evidence="1" id="KW-0175">Coiled coil</keyword>
<gene>
    <name evidence="3" type="ORF">RM544_09940</name>
</gene>
<dbReference type="Proteomes" id="UP001249020">
    <property type="component" value="Unassembled WGS sequence"/>
</dbReference>
<evidence type="ECO:0000256" key="2">
    <source>
        <dbReference type="SAM" id="Phobius"/>
    </source>
</evidence>
<dbReference type="AlphaFoldDB" id="A0AAW8R1G5"/>
<dbReference type="EMBL" id="JAVRIE010000003">
    <property type="protein sequence ID" value="MDT0582864.1"/>
    <property type="molecule type" value="Genomic_DNA"/>
</dbReference>